<dbReference type="EMBL" id="JANEYF010000543">
    <property type="protein sequence ID" value="KAJ8969392.1"/>
    <property type="molecule type" value="Genomic_DNA"/>
</dbReference>
<reference evidence="1" key="1">
    <citation type="journal article" date="2023" name="Insect Mol. Biol.">
        <title>Genome sequencing provides insights into the evolution of gene families encoding plant cell wall-degrading enzymes in longhorned beetles.</title>
        <authorList>
            <person name="Shin N.R."/>
            <person name="Okamura Y."/>
            <person name="Kirsch R."/>
            <person name="Pauchet Y."/>
        </authorList>
    </citation>
    <scope>NUCLEOTIDE SEQUENCE</scope>
    <source>
        <strain evidence="1">RBIC_L_NR</strain>
    </source>
</reference>
<proteinExistence type="predicted"/>
<gene>
    <name evidence="1" type="ORF">NQ314_001791</name>
</gene>
<comment type="caution">
    <text evidence="1">The sequence shown here is derived from an EMBL/GenBank/DDBJ whole genome shotgun (WGS) entry which is preliminary data.</text>
</comment>
<sequence>MFQQSRYRAEDSRHQEIASPLASSYYGNLYHNKLNGNDCEDRVLCELLVSASISKNSEEHIDNLLHAFSEQ</sequence>
<dbReference type="AlphaFoldDB" id="A0AAV8ZSY9"/>
<name>A0AAV8ZSY9_9CUCU</name>
<protein>
    <submittedName>
        <fullName evidence="1">Uncharacterized protein</fullName>
    </submittedName>
</protein>
<keyword evidence="2" id="KW-1185">Reference proteome</keyword>
<evidence type="ECO:0000313" key="2">
    <source>
        <dbReference type="Proteomes" id="UP001162156"/>
    </source>
</evidence>
<accession>A0AAV8ZSY9</accession>
<evidence type="ECO:0000313" key="1">
    <source>
        <dbReference type="EMBL" id="KAJ8969392.1"/>
    </source>
</evidence>
<dbReference type="Proteomes" id="UP001162156">
    <property type="component" value="Unassembled WGS sequence"/>
</dbReference>
<organism evidence="1 2">
    <name type="scientific">Rhamnusium bicolor</name>
    <dbReference type="NCBI Taxonomy" id="1586634"/>
    <lineage>
        <taxon>Eukaryota</taxon>
        <taxon>Metazoa</taxon>
        <taxon>Ecdysozoa</taxon>
        <taxon>Arthropoda</taxon>
        <taxon>Hexapoda</taxon>
        <taxon>Insecta</taxon>
        <taxon>Pterygota</taxon>
        <taxon>Neoptera</taxon>
        <taxon>Endopterygota</taxon>
        <taxon>Coleoptera</taxon>
        <taxon>Polyphaga</taxon>
        <taxon>Cucujiformia</taxon>
        <taxon>Chrysomeloidea</taxon>
        <taxon>Cerambycidae</taxon>
        <taxon>Lepturinae</taxon>
        <taxon>Rhagiini</taxon>
        <taxon>Rhamnusium</taxon>
    </lineage>
</organism>